<evidence type="ECO:0000313" key="4">
    <source>
        <dbReference type="Proteomes" id="UP000198925"/>
    </source>
</evidence>
<dbReference type="InterPro" id="IPR002656">
    <property type="entry name" value="Acyl_transf_3_dom"/>
</dbReference>
<feature type="domain" description="Acyltransferase 3" evidence="2">
    <location>
        <begin position="4"/>
        <end position="315"/>
    </location>
</feature>
<proteinExistence type="predicted"/>
<keyword evidence="1" id="KW-0812">Transmembrane</keyword>
<reference evidence="3 4" key="1">
    <citation type="submission" date="2016-10" db="EMBL/GenBank/DDBJ databases">
        <authorList>
            <person name="de Groot N.N."/>
        </authorList>
    </citation>
    <scope>NUCLEOTIDE SEQUENCE [LARGE SCALE GENOMIC DNA]</scope>
    <source>
        <strain evidence="3 4">CPCC 100156</strain>
    </source>
</reference>
<dbReference type="AlphaFoldDB" id="A0A1G6NMC4"/>
<feature type="transmembrane region" description="Helical" evidence="1">
    <location>
        <begin position="12"/>
        <end position="33"/>
    </location>
</feature>
<keyword evidence="4" id="KW-1185">Reference proteome</keyword>
<feature type="transmembrane region" description="Helical" evidence="1">
    <location>
        <begin position="211"/>
        <end position="228"/>
    </location>
</feature>
<keyword evidence="1" id="KW-1133">Transmembrane helix</keyword>
<name>A0A1G6NMC4_9PROT</name>
<dbReference type="GO" id="GO:0016747">
    <property type="term" value="F:acyltransferase activity, transferring groups other than amino-acyl groups"/>
    <property type="evidence" value="ECO:0007669"/>
    <property type="project" value="InterPro"/>
</dbReference>
<protein>
    <submittedName>
        <fullName evidence="3">Acyltransferase family protein</fullName>
    </submittedName>
</protein>
<evidence type="ECO:0000256" key="1">
    <source>
        <dbReference type="SAM" id="Phobius"/>
    </source>
</evidence>
<feature type="transmembrane region" description="Helical" evidence="1">
    <location>
        <begin position="272"/>
        <end position="291"/>
    </location>
</feature>
<accession>A0A1G6NMC4</accession>
<evidence type="ECO:0000313" key="3">
    <source>
        <dbReference type="EMBL" id="SDC68544.1"/>
    </source>
</evidence>
<feature type="transmembrane region" description="Helical" evidence="1">
    <location>
        <begin position="184"/>
        <end position="204"/>
    </location>
</feature>
<sequence length="342" mass="35718">MHRNHALDSLRGLAALAVALGHCVLTVTGQAAWEARLADFPRLDTATILARLAHVAAPSDAAVMLFFALSGHVLWLACARHPGGLLGGLPDWTLARLYRLLPVAMMSALPLGLLAGAGAERLVGNMLLLRYDLNGPAWSLQVEMVASLGLFLVHRAVGGRAGGLAIALALSVLALPLLRGPLPMAVYFPVFLAGALIGAMPPLLWRGPAPAPILALGLAALLLGSLLLGHGGPGRAAESLGAVLVVAWVAWRRPAWLLRPALLFLGRISYPFYLSHTLGLALAAPLVARAGDIGPAAQIGLFALLSLAIALPLAWLLHVAVEAPLMRARPRLPAPRVEHIAS</sequence>
<feature type="transmembrane region" description="Helical" evidence="1">
    <location>
        <begin position="97"/>
        <end position="117"/>
    </location>
</feature>
<dbReference type="STRING" id="938405.SAMN02927895_02940"/>
<keyword evidence="3" id="KW-0808">Transferase</keyword>
<dbReference type="Pfam" id="PF01757">
    <property type="entry name" value="Acyl_transf_3"/>
    <property type="match status" value="1"/>
</dbReference>
<keyword evidence="3" id="KW-0012">Acyltransferase</keyword>
<feature type="transmembrane region" description="Helical" evidence="1">
    <location>
        <begin position="297"/>
        <end position="321"/>
    </location>
</feature>
<dbReference type="Proteomes" id="UP000198925">
    <property type="component" value="Unassembled WGS sequence"/>
</dbReference>
<gene>
    <name evidence="3" type="ORF">SAMN04487779_100263</name>
</gene>
<dbReference type="EMBL" id="FMZX01000002">
    <property type="protein sequence ID" value="SDC68544.1"/>
    <property type="molecule type" value="Genomic_DNA"/>
</dbReference>
<dbReference type="PANTHER" id="PTHR23028:SF134">
    <property type="entry name" value="PUTATIVE (AFU_ORTHOLOGUE AFUA_4G08520)-RELATED"/>
    <property type="match status" value="1"/>
</dbReference>
<dbReference type="InterPro" id="IPR050879">
    <property type="entry name" value="Acyltransferase_3"/>
</dbReference>
<keyword evidence="1" id="KW-0472">Membrane</keyword>
<dbReference type="RefSeq" id="WP_090661733.1">
    <property type="nucleotide sequence ID" value="NZ_FMZX01000002.1"/>
</dbReference>
<evidence type="ECO:0000259" key="2">
    <source>
        <dbReference type="Pfam" id="PF01757"/>
    </source>
</evidence>
<organism evidence="3 4">
    <name type="scientific">Belnapia rosea</name>
    <dbReference type="NCBI Taxonomy" id="938405"/>
    <lineage>
        <taxon>Bacteria</taxon>
        <taxon>Pseudomonadati</taxon>
        <taxon>Pseudomonadota</taxon>
        <taxon>Alphaproteobacteria</taxon>
        <taxon>Acetobacterales</taxon>
        <taxon>Roseomonadaceae</taxon>
        <taxon>Belnapia</taxon>
    </lineage>
</organism>
<feature type="transmembrane region" description="Helical" evidence="1">
    <location>
        <begin position="53"/>
        <end position="76"/>
    </location>
</feature>
<feature type="transmembrane region" description="Helical" evidence="1">
    <location>
        <begin position="161"/>
        <end position="178"/>
    </location>
</feature>
<dbReference type="PANTHER" id="PTHR23028">
    <property type="entry name" value="ACETYLTRANSFERASE"/>
    <property type="match status" value="1"/>
</dbReference>